<dbReference type="Proteomes" id="UP000288805">
    <property type="component" value="Unassembled WGS sequence"/>
</dbReference>
<proteinExistence type="predicted"/>
<name>A0A438KCT2_VITVI</name>
<comment type="caution">
    <text evidence="3">The sequence shown here is derived from an EMBL/GenBank/DDBJ whole genome shotgun (WGS) entry which is preliminary data.</text>
</comment>
<evidence type="ECO:0000313" key="3">
    <source>
        <dbReference type="EMBL" id="RVX19023.1"/>
    </source>
</evidence>
<accession>A0A438KCT2</accession>
<evidence type="ECO:0000259" key="2">
    <source>
        <dbReference type="Pfam" id="PF25999"/>
    </source>
</evidence>
<protein>
    <recommendedName>
        <fullName evidence="2">Synergin gamma C-terminal domain-containing protein</fullName>
    </recommendedName>
</protein>
<feature type="compositionally biased region" description="Polar residues" evidence="1">
    <location>
        <begin position="170"/>
        <end position="194"/>
    </location>
</feature>
<dbReference type="InterPro" id="IPR059024">
    <property type="entry name" value="SYNRG_C"/>
</dbReference>
<dbReference type="PANTHER" id="PTHR35701">
    <property type="entry name" value="OS11G0148400 PROTEIN"/>
    <property type="match status" value="1"/>
</dbReference>
<evidence type="ECO:0000313" key="4">
    <source>
        <dbReference type="Proteomes" id="UP000288805"/>
    </source>
</evidence>
<feature type="domain" description="Synergin gamma C-terminal" evidence="2">
    <location>
        <begin position="881"/>
        <end position="1071"/>
    </location>
</feature>
<organism evidence="3 4">
    <name type="scientific">Vitis vinifera</name>
    <name type="common">Grape</name>
    <dbReference type="NCBI Taxonomy" id="29760"/>
    <lineage>
        <taxon>Eukaryota</taxon>
        <taxon>Viridiplantae</taxon>
        <taxon>Streptophyta</taxon>
        <taxon>Embryophyta</taxon>
        <taxon>Tracheophyta</taxon>
        <taxon>Spermatophyta</taxon>
        <taxon>Magnoliopsida</taxon>
        <taxon>eudicotyledons</taxon>
        <taxon>Gunneridae</taxon>
        <taxon>Pentapetalae</taxon>
        <taxon>rosids</taxon>
        <taxon>Vitales</taxon>
        <taxon>Vitaceae</taxon>
        <taxon>Viteae</taxon>
        <taxon>Vitis</taxon>
    </lineage>
</organism>
<feature type="region of interest" description="Disordered" evidence="1">
    <location>
        <begin position="113"/>
        <end position="154"/>
    </location>
</feature>
<feature type="region of interest" description="Disordered" evidence="1">
    <location>
        <begin position="170"/>
        <end position="205"/>
    </location>
</feature>
<reference evidence="3 4" key="1">
    <citation type="journal article" date="2018" name="PLoS Genet.">
        <title>Population sequencing reveals clonal diversity and ancestral inbreeding in the grapevine cultivar Chardonnay.</title>
        <authorList>
            <person name="Roach M.J."/>
            <person name="Johnson D.L."/>
            <person name="Bohlmann J."/>
            <person name="van Vuuren H.J."/>
            <person name="Jones S.J."/>
            <person name="Pretorius I.S."/>
            <person name="Schmidt S.A."/>
            <person name="Borneman A.R."/>
        </authorList>
    </citation>
    <scope>NUCLEOTIDE SEQUENCE [LARGE SCALE GENOMIC DNA]</scope>
    <source>
        <strain evidence="4">cv. Chardonnay</strain>
        <tissue evidence="3">Leaf</tissue>
    </source>
</reference>
<sequence>MAEISSVHDGDEGFGDFKFASFPNPTVHFNQTNGTDFTDDEWGDFVVHPLSNVLSHIQSSSNLSQTAKPFDPFGFFPNDSAKPSESVVSCVDSVPTRSESEKKQWVKPQGVLPLSIFGEEEEEKEEKESDSSEPAQTFDHKRVDSAKHGPKVDPVVGINDILSSLYSQNQQIKGENGSPAVSNGRNLNSNSDSNALHADLVDGDDGFDDDDGWEFKGAVSENSKVQVGSGLLGLEVETTAKQEMQAGQENPDGGKYTSGFCNALDGSRDFFAAPNGLWQESSNGAKRMSGFHNAPDSSGDFCAASNGLWQENSEGAKYASGFHHAPHNSSSFFDASNVLWQESEGTENTSGFYNAPDNSSGFFDASNGLWQESRGSGFHIASGNSRDLFDASKGLWQEPEGAKHVSGSHNGPDSSSDFFDASNELWQENPEASKQVSGLHNAPDNSGVLFAASTELWQENSGGENYTSGFINAPDCSTDFFSMSNGLWQENAEGTKASSGFHNATNSSTDPFAVSNGLSYEPSKLDIGFDFKPTLAQNDIIADSNSTGKLIDSENVLKPYLGDENVDPDENFGEFKDAFSETELMYEEEQKLAGISHPGVQVPKFDGGIQENEGKPVNHKGALPLSMFSYGELETDDSLNHQDFLAYKPNSNPRNDTTLQASNISINDLISSLYNQSEPSTSVDSAQKPSENGFSLVETVLDSDVVNGSDDFDADSWEFKDAFSGAKAEDMTSAHGIDNAHQNFSTKVELKDYVDFYLKLKEESCFVALCHLDSLKKAKTDAALSGEDVKAVALDEEIKEACKELSQENMLPKEVNPENGPPRNICLDGFLEDLCGPKFQVLESEYHLSRRLSLAEKDLRSAVELFKHATSTLKILMLGSMDEVTNYVSTWSRMISVCAQELKQGAFIWKQSLQKNVHNQILYEPRGQKFILALGEIYRVVKVLGASARLFKLWVLLSSAKVDIFVLLEECSTIWSSSGLEDALHCICDPVGFEYDATVQALLASIKHVHDLDVLPLQNHIFAQQKPICQLSLLTPEMVPGMKMVAWNGNHYFLTLANLWANLISSDPPKLPDLQTG</sequence>
<dbReference type="AlphaFoldDB" id="A0A438KCT2"/>
<dbReference type="PANTHER" id="PTHR35701:SF1">
    <property type="entry name" value="OS11G0148400 PROTEIN"/>
    <property type="match status" value="1"/>
</dbReference>
<evidence type="ECO:0000256" key="1">
    <source>
        <dbReference type="SAM" id="MobiDB-lite"/>
    </source>
</evidence>
<dbReference type="Pfam" id="PF25999">
    <property type="entry name" value="SYNRG_C"/>
    <property type="match status" value="1"/>
</dbReference>
<gene>
    <name evidence="3" type="ORF">CK203_007083</name>
</gene>
<dbReference type="EMBL" id="QGNW01000010">
    <property type="protein sequence ID" value="RVX19023.1"/>
    <property type="molecule type" value="Genomic_DNA"/>
</dbReference>
<feature type="compositionally biased region" description="Basic and acidic residues" evidence="1">
    <location>
        <begin position="138"/>
        <end position="151"/>
    </location>
</feature>